<keyword evidence="2" id="KW-0285">Flavoprotein</keyword>
<dbReference type="PROSITE" id="PS51387">
    <property type="entry name" value="FAD_PCMH"/>
    <property type="match status" value="1"/>
</dbReference>
<accession>A0A067MG32</accession>
<dbReference type="Pfam" id="PF01565">
    <property type="entry name" value="FAD_binding_4"/>
    <property type="match status" value="1"/>
</dbReference>
<protein>
    <recommendedName>
        <fullName evidence="5">FAD-binding PCMH-type domain-containing protein</fullName>
    </recommendedName>
</protein>
<sequence>MRSSALQALFATTCTIGPRVLPCAEGDECWPSMTAWAQLNNTLSGRLVRSLPPAAPCHVPYYDAAACDAARGNWTDPFWRSRQTGGYQDTAWENGDEACHIDGPKDMPCKQGLVPYYTAVVENVEDVQAAVNFARENSVKTRIKGASHDFLGKSSGRGAFGIHTIKLKGITFDDNFVPASCNVASQGAVTVASGEHFIDVYKAADEHGCTVVGGSSTSVGGAGGWILGGGHSFMSPVYGLGVDNVLQFTVVTADGQTRIANECQNSDLFWALRGGGGGFAITISATYKTHPAVNNISFVAFGVVANESSHTPFLATLLSLLPAFDDKGITGYVYASQTKTDVIFMKTDSDDVASVNATLAPIYDLVRQSGNDLEVTHPATGVAPSIYSLFSGGFGAAPEGVAAVLGSRLFPRSVFEDEEKIGNMSQFLGSSGVMTILCLVGGGKVNKPAADVVAVNPSWRKALTHVVVADLWPSSSTTSERNVVRSKITRITQRLAEFAGPDMGAYINEADVNEPDWQRVFWGSNYDRLLRIKNIYDPTGILTCQKCVGDESGGAD</sequence>
<dbReference type="Gene3D" id="3.30.465.10">
    <property type="match status" value="2"/>
</dbReference>
<dbReference type="InterPro" id="IPR016166">
    <property type="entry name" value="FAD-bd_PCMH"/>
</dbReference>
<organism evidence="6 7">
    <name type="scientific">Botryobasidium botryosum (strain FD-172 SS1)</name>
    <dbReference type="NCBI Taxonomy" id="930990"/>
    <lineage>
        <taxon>Eukaryota</taxon>
        <taxon>Fungi</taxon>
        <taxon>Dikarya</taxon>
        <taxon>Basidiomycota</taxon>
        <taxon>Agaricomycotina</taxon>
        <taxon>Agaricomycetes</taxon>
        <taxon>Cantharellales</taxon>
        <taxon>Botryobasidiaceae</taxon>
        <taxon>Botryobasidium</taxon>
    </lineage>
</organism>
<keyword evidence="4" id="KW-0560">Oxidoreductase</keyword>
<dbReference type="SUPFAM" id="SSF55103">
    <property type="entry name" value="FAD-linked oxidases, C-terminal domain"/>
    <property type="match status" value="1"/>
</dbReference>
<dbReference type="PANTHER" id="PTHR13878">
    <property type="entry name" value="GULONOLACTONE OXIDASE"/>
    <property type="match status" value="1"/>
</dbReference>
<evidence type="ECO:0000256" key="2">
    <source>
        <dbReference type="ARBA" id="ARBA00022630"/>
    </source>
</evidence>
<dbReference type="Proteomes" id="UP000027195">
    <property type="component" value="Unassembled WGS sequence"/>
</dbReference>
<dbReference type="InterPro" id="IPR036318">
    <property type="entry name" value="FAD-bd_PCMH-like_sf"/>
</dbReference>
<evidence type="ECO:0000313" key="6">
    <source>
        <dbReference type="EMBL" id="KDQ14469.1"/>
    </source>
</evidence>
<dbReference type="OrthoDB" id="9983560at2759"/>
<evidence type="ECO:0000256" key="3">
    <source>
        <dbReference type="ARBA" id="ARBA00022827"/>
    </source>
</evidence>
<dbReference type="STRING" id="930990.A0A067MG32"/>
<dbReference type="GO" id="GO:0071949">
    <property type="term" value="F:FAD binding"/>
    <property type="evidence" value="ECO:0007669"/>
    <property type="project" value="InterPro"/>
</dbReference>
<comment type="similarity">
    <text evidence="1">Belongs to the oxygen-dependent FAD-linked oxidoreductase family.</text>
</comment>
<feature type="domain" description="FAD-binding PCMH-type" evidence="5">
    <location>
        <begin position="111"/>
        <end position="292"/>
    </location>
</feature>
<keyword evidence="3" id="KW-0274">FAD</keyword>
<dbReference type="EMBL" id="KL198037">
    <property type="protein sequence ID" value="KDQ14469.1"/>
    <property type="molecule type" value="Genomic_DNA"/>
</dbReference>
<evidence type="ECO:0000259" key="5">
    <source>
        <dbReference type="PROSITE" id="PS51387"/>
    </source>
</evidence>
<name>A0A067MG32_BOTB1</name>
<gene>
    <name evidence="6" type="ORF">BOTBODRAFT_32595</name>
</gene>
<dbReference type="AlphaFoldDB" id="A0A067MG32"/>
<reference evidence="7" key="1">
    <citation type="journal article" date="2014" name="Proc. Natl. Acad. Sci. U.S.A.">
        <title>Extensive sampling of basidiomycete genomes demonstrates inadequacy of the white-rot/brown-rot paradigm for wood decay fungi.</title>
        <authorList>
            <person name="Riley R."/>
            <person name="Salamov A.A."/>
            <person name="Brown D.W."/>
            <person name="Nagy L.G."/>
            <person name="Floudas D."/>
            <person name="Held B.W."/>
            <person name="Levasseur A."/>
            <person name="Lombard V."/>
            <person name="Morin E."/>
            <person name="Otillar R."/>
            <person name="Lindquist E.A."/>
            <person name="Sun H."/>
            <person name="LaButti K.M."/>
            <person name="Schmutz J."/>
            <person name="Jabbour D."/>
            <person name="Luo H."/>
            <person name="Baker S.E."/>
            <person name="Pisabarro A.G."/>
            <person name="Walton J.D."/>
            <person name="Blanchette R.A."/>
            <person name="Henrissat B."/>
            <person name="Martin F."/>
            <person name="Cullen D."/>
            <person name="Hibbett D.S."/>
            <person name="Grigoriev I.V."/>
        </authorList>
    </citation>
    <scope>NUCLEOTIDE SEQUENCE [LARGE SCALE GENOMIC DNA]</scope>
    <source>
        <strain evidence="7">FD-172 SS1</strain>
    </source>
</reference>
<evidence type="ECO:0000256" key="4">
    <source>
        <dbReference type="ARBA" id="ARBA00023002"/>
    </source>
</evidence>
<dbReference type="Pfam" id="PF08031">
    <property type="entry name" value="BBE"/>
    <property type="match status" value="1"/>
</dbReference>
<dbReference type="InterPro" id="IPR016169">
    <property type="entry name" value="FAD-bd_PCMH_sub2"/>
</dbReference>
<evidence type="ECO:0000313" key="7">
    <source>
        <dbReference type="Proteomes" id="UP000027195"/>
    </source>
</evidence>
<keyword evidence="7" id="KW-1185">Reference proteome</keyword>
<dbReference type="InterPro" id="IPR050432">
    <property type="entry name" value="FAD-linked_Oxidoreductases_BP"/>
</dbReference>
<dbReference type="SUPFAM" id="SSF56176">
    <property type="entry name" value="FAD-binding/transporter-associated domain-like"/>
    <property type="match status" value="1"/>
</dbReference>
<dbReference type="GO" id="GO:0016491">
    <property type="term" value="F:oxidoreductase activity"/>
    <property type="evidence" value="ECO:0007669"/>
    <property type="project" value="UniProtKB-KW"/>
</dbReference>
<dbReference type="InterPro" id="IPR006094">
    <property type="entry name" value="Oxid_FAD_bind_N"/>
</dbReference>
<dbReference type="HOGENOM" id="CLU_018354_4_4_1"/>
<evidence type="ECO:0000256" key="1">
    <source>
        <dbReference type="ARBA" id="ARBA00005466"/>
    </source>
</evidence>
<proteinExistence type="inferred from homology"/>
<dbReference type="InParanoid" id="A0A067MG32"/>
<dbReference type="Gene3D" id="3.40.462.20">
    <property type="match status" value="1"/>
</dbReference>
<dbReference type="PANTHER" id="PTHR13878:SF91">
    <property type="entry name" value="FAD BINDING DOMAIN PROTEIN (AFU_ORTHOLOGUE AFUA_6G12070)-RELATED"/>
    <property type="match status" value="1"/>
</dbReference>
<dbReference type="InterPro" id="IPR012951">
    <property type="entry name" value="BBE"/>
</dbReference>
<dbReference type="InterPro" id="IPR016164">
    <property type="entry name" value="FAD-linked_Oxase-like_C"/>
</dbReference>